<dbReference type="SUPFAM" id="SSF54001">
    <property type="entry name" value="Cysteine proteinases"/>
    <property type="match status" value="1"/>
</dbReference>
<accession>A0A0F8Z8U3</accession>
<gene>
    <name evidence="1" type="ORF">LCGC14_2803900</name>
</gene>
<comment type="caution">
    <text evidence="1">The sequence shown here is derived from an EMBL/GenBank/DDBJ whole genome shotgun (WGS) entry which is preliminary data.</text>
</comment>
<name>A0A0F8Z8U3_9ZZZZ</name>
<dbReference type="InterPro" id="IPR038765">
    <property type="entry name" value="Papain-like_cys_pep_sf"/>
</dbReference>
<organism evidence="1">
    <name type="scientific">marine sediment metagenome</name>
    <dbReference type="NCBI Taxonomy" id="412755"/>
    <lineage>
        <taxon>unclassified sequences</taxon>
        <taxon>metagenomes</taxon>
        <taxon>ecological metagenomes</taxon>
    </lineage>
</organism>
<feature type="non-terminal residue" evidence="1">
    <location>
        <position position="1"/>
    </location>
</feature>
<dbReference type="AlphaFoldDB" id="A0A0F8Z8U3"/>
<dbReference type="Gene3D" id="3.90.1720.10">
    <property type="entry name" value="endopeptidase domain like (from Nostoc punctiforme)"/>
    <property type="match status" value="1"/>
</dbReference>
<protein>
    <submittedName>
        <fullName evidence="1">Uncharacterized protein</fullName>
    </submittedName>
</protein>
<reference evidence="1" key="1">
    <citation type="journal article" date="2015" name="Nature">
        <title>Complex archaea that bridge the gap between prokaryotes and eukaryotes.</title>
        <authorList>
            <person name="Spang A."/>
            <person name="Saw J.H."/>
            <person name="Jorgensen S.L."/>
            <person name="Zaremba-Niedzwiedzka K."/>
            <person name="Martijn J."/>
            <person name="Lind A.E."/>
            <person name="van Eijk R."/>
            <person name="Schleper C."/>
            <person name="Guy L."/>
            <person name="Ettema T.J."/>
        </authorList>
    </citation>
    <scope>NUCLEOTIDE SEQUENCE</scope>
</reference>
<dbReference type="EMBL" id="LAZR01052700">
    <property type="protein sequence ID" value="KKK82385.1"/>
    <property type="molecule type" value="Genomic_DNA"/>
</dbReference>
<sequence length="219" mass="24543">PTGWEDNGSVIKTISNKTVEIINNNVSIGGGFEGGGIDLFNDGDIALFRAGWKLTSNIIARFGHTPSPYCHAAMIAWWHQRLFLLHTIQFYGGRSQALSQQVRDYPGHWDIYRVKKGRKFNSQEAINAAINTVGKNYGWWSLSRAAVTHLPLIRLWFPPRKEDEENGHLAYCSMALDRWVRKGGIDLCPNLAGNFTEPGDIANSGSLKYMFTLNFNLGV</sequence>
<proteinExistence type="predicted"/>
<evidence type="ECO:0000313" key="1">
    <source>
        <dbReference type="EMBL" id="KKK82385.1"/>
    </source>
</evidence>